<keyword evidence="1" id="KW-0175">Coiled coil</keyword>
<dbReference type="RefSeq" id="WP_089358263.1">
    <property type="nucleotide sequence ID" value="NZ_FZPD01000006.1"/>
</dbReference>
<proteinExistence type="predicted"/>
<dbReference type="EMBL" id="FZPD01000006">
    <property type="protein sequence ID" value="SNT36893.1"/>
    <property type="molecule type" value="Genomic_DNA"/>
</dbReference>
<protein>
    <recommendedName>
        <fullName evidence="4">Transcription elongation factor, GreA/GreB, C-term</fullName>
    </recommendedName>
</protein>
<feature type="coiled-coil region" evidence="1">
    <location>
        <begin position="12"/>
        <end position="69"/>
    </location>
</feature>
<keyword evidence="3" id="KW-1185">Reference proteome</keyword>
<name>A0A239M448_EKHLU</name>
<reference evidence="2 3" key="1">
    <citation type="submission" date="2017-06" db="EMBL/GenBank/DDBJ databases">
        <authorList>
            <person name="Kim H.J."/>
            <person name="Triplett B.A."/>
        </authorList>
    </citation>
    <scope>NUCLEOTIDE SEQUENCE [LARGE SCALE GENOMIC DNA]</scope>
    <source>
        <strain evidence="2 3">DSM 19307</strain>
    </source>
</reference>
<evidence type="ECO:0008006" key="4">
    <source>
        <dbReference type="Google" id="ProtNLM"/>
    </source>
</evidence>
<sequence>MELKKRIQKECLGMLRNKIKEIKSEIDAVQESAISDTKSSMGDKYETGREVMMQEKNKLNGQLEILLNQLTTLEMIEVEKTHERIRQGSLVETDKGTFFISVPFGQMTFENKQIFVISSSAPLAQEMAGKTVGESFSFNTQTHKIKSIA</sequence>
<accession>A0A239M448</accession>
<evidence type="ECO:0000256" key="1">
    <source>
        <dbReference type="SAM" id="Coils"/>
    </source>
</evidence>
<dbReference type="AlphaFoldDB" id="A0A239M448"/>
<evidence type="ECO:0000313" key="3">
    <source>
        <dbReference type="Proteomes" id="UP000198393"/>
    </source>
</evidence>
<organism evidence="2 3">
    <name type="scientific">Ekhidna lutea</name>
    <dbReference type="NCBI Taxonomy" id="447679"/>
    <lineage>
        <taxon>Bacteria</taxon>
        <taxon>Pseudomonadati</taxon>
        <taxon>Bacteroidota</taxon>
        <taxon>Cytophagia</taxon>
        <taxon>Cytophagales</taxon>
        <taxon>Reichenbachiellaceae</taxon>
        <taxon>Ekhidna</taxon>
    </lineage>
</organism>
<evidence type="ECO:0000313" key="2">
    <source>
        <dbReference type="EMBL" id="SNT36893.1"/>
    </source>
</evidence>
<dbReference type="Proteomes" id="UP000198393">
    <property type="component" value="Unassembled WGS sequence"/>
</dbReference>
<gene>
    <name evidence="2" type="ORF">SAMN05421640_3598</name>
</gene>